<name>A0ABR1YKE1_9PEZI</name>
<proteinExistence type="predicted"/>
<dbReference type="Proteomes" id="UP001492380">
    <property type="component" value="Unassembled WGS sequence"/>
</dbReference>
<evidence type="ECO:0000256" key="1">
    <source>
        <dbReference type="SAM" id="MobiDB-lite"/>
    </source>
</evidence>
<dbReference type="PANTHER" id="PTHR31987">
    <property type="entry name" value="GLUTAMINASE A-RELATED"/>
    <property type="match status" value="1"/>
</dbReference>
<evidence type="ECO:0000256" key="2">
    <source>
        <dbReference type="SAM" id="Phobius"/>
    </source>
</evidence>
<dbReference type="InterPro" id="IPR033433">
    <property type="entry name" value="GtaA_N"/>
</dbReference>
<evidence type="ECO:0000313" key="5">
    <source>
        <dbReference type="EMBL" id="KAK8231950.1"/>
    </source>
</evidence>
<gene>
    <name evidence="5" type="ORF">HDK90DRAFT_511931</name>
</gene>
<keyword evidence="6" id="KW-1185">Reference proteome</keyword>
<keyword evidence="2" id="KW-1133">Transmembrane helix</keyword>
<evidence type="ECO:0000259" key="4">
    <source>
        <dbReference type="Pfam" id="PF17168"/>
    </source>
</evidence>
<protein>
    <recommendedName>
        <fullName evidence="7">Glutaminase</fullName>
    </recommendedName>
</protein>
<dbReference type="Pfam" id="PF16335">
    <property type="entry name" value="GtaA_6_Hairpin"/>
    <property type="match status" value="1"/>
</dbReference>
<comment type="caution">
    <text evidence="5">The sequence shown here is derived from an EMBL/GenBank/DDBJ whole genome shotgun (WGS) entry which is preliminary data.</text>
</comment>
<organism evidence="5 6">
    <name type="scientific">Phyllosticta capitalensis</name>
    <dbReference type="NCBI Taxonomy" id="121624"/>
    <lineage>
        <taxon>Eukaryota</taxon>
        <taxon>Fungi</taxon>
        <taxon>Dikarya</taxon>
        <taxon>Ascomycota</taxon>
        <taxon>Pezizomycotina</taxon>
        <taxon>Dothideomycetes</taxon>
        <taxon>Dothideomycetes incertae sedis</taxon>
        <taxon>Botryosphaeriales</taxon>
        <taxon>Phyllostictaceae</taxon>
        <taxon>Phyllosticta</taxon>
    </lineage>
</organism>
<accession>A0ABR1YKE1</accession>
<evidence type="ECO:0000313" key="6">
    <source>
        <dbReference type="Proteomes" id="UP001492380"/>
    </source>
</evidence>
<keyword evidence="2" id="KW-0472">Membrane</keyword>
<reference evidence="5 6" key="1">
    <citation type="submission" date="2024-04" db="EMBL/GenBank/DDBJ databases">
        <title>Phyllosticta paracitricarpa is synonymous to the EU quarantine fungus P. citricarpa based on phylogenomic analyses.</title>
        <authorList>
            <consortium name="Lawrence Berkeley National Laboratory"/>
            <person name="Van Ingen-Buijs V.A."/>
            <person name="Van Westerhoven A.C."/>
            <person name="Haridas S."/>
            <person name="Skiadas P."/>
            <person name="Martin F."/>
            <person name="Groenewald J.Z."/>
            <person name="Crous P.W."/>
            <person name="Seidl M.F."/>
        </authorList>
    </citation>
    <scope>NUCLEOTIDE SEQUENCE [LARGE SCALE GENOMIC DNA]</scope>
    <source>
        <strain evidence="5 6">CBS 123374</strain>
    </source>
</reference>
<dbReference type="EMBL" id="JBBWRZ010000007">
    <property type="protein sequence ID" value="KAK8231950.1"/>
    <property type="molecule type" value="Genomic_DNA"/>
</dbReference>
<keyword evidence="2" id="KW-0812">Transmembrane</keyword>
<feature type="region of interest" description="Disordered" evidence="1">
    <location>
        <begin position="1"/>
        <end position="35"/>
    </location>
</feature>
<dbReference type="InterPro" id="IPR052743">
    <property type="entry name" value="Glutaminase_GtaA"/>
</dbReference>
<dbReference type="PANTHER" id="PTHR31987:SF14">
    <property type="entry name" value="PUTATIVE (AFU_ORTHOLOGUE AFUA_6G09910)-RELATED"/>
    <property type="match status" value="1"/>
</dbReference>
<dbReference type="Pfam" id="PF17168">
    <property type="entry name" value="DUF5127"/>
    <property type="match status" value="1"/>
</dbReference>
<dbReference type="InterPro" id="IPR032514">
    <property type="entry name" value="GtaA_central"/>
</dbReference>
<evidence type="ECO:0008006" key="7">
    <source>
        <dbReference type="Google" id="ProtNLM"/>
    </source>
</evidence>
<feature type="domain" description="Glutaminase A central" evidence="3">
    <location>
        <begin position="411"/>
        <end position="767"/>
    </location>
</feature>
<feature type="transmembrane region" description="Helical" evidence="2">
    <location>
        <begin position="54"/>
        <end position="78"/>
    </location>
</feature>
<sequence length="1022" mass="113087">MTTTNLQGEGALSPEPPRPHSDVEASDASTKPVDGLKKPERLACMSIIAPRWRIPLLIGLAMLVILCVVLSTVLSVVLSREHGRGPQKNPEAFKPIIPPSYPLAVKNPYLSAWIPGERARSLPSSRAEFWTGAKLGWSVMASVDGDVYRLFGVENALDSVKTATVIGAQYTSTRTIFNLTVGSNVRFSLEFLSPIFPDADDESLRKQSLPLSFLTVTASSNAKKTIRIYSDVDHTWLGNNSVPKFNLTKDSSNSAHLWSWERTEQKLWEERENMALWGQFLYSSVAKDGISMTSSFGKRDDVRKAFIQDRKLGSLDASVPQWNESGVPVTGYAHDLGKVSGAKNVSFGIGMTRDSGILFYGQEQTYYYRNAFPEASPARAIEDAFQSLEATRKLSDNLDEKVRSESLAVGGPKYADITTLSMRQVYGALDITIPKASRNTSQASVYMKEISSNGDIQTLDIIYPASPLFHWLSPEYIRLMLRPLVIYLSIGQWPHDWAVHDLGDHAYKGGYPKAIGHDNGKSEEMPLESTGNLLILAYMYYNATQDRSTAQQFANDYKPLFTKYANFLLRNGTIPSDQLSTNDGAGKLANQTNLAIKAAVGLNAFGHMYDNTTMQVEAQKMAEKITKPEYGLSSDGTHLTLRYGHDETWSVMFNLYPDVLLNMNTFNATTIAMQSKWYQHLQSNKTGLGISIDSRGNYGSTNWMSFAGATDPDNAAGATGRLFISKMHEYLQNERNKVPFCDRYFVKGKFEGLASPEWRAFRARPVTCAQQPPHQTPPSRKISVEHQSYRQPSPPLTTSTSHYCASPTLSHLSTMSSSDNQAGAAPTATIAATPEAVGFNKTANRLSWWLLFACPAIALLPPRKLDKYTYALGAMALLSGDHLLRWRSGTSGLQYLGRAVGADTRVAMTAEEFAAAQKRAAEASASNLDGMPTERARVVQEALREQKRRKTEEGAAAGNVLTKVWMGGEEEGWQEKRLREEREAIARGEGYGDLIKKYLDEAWPWSKKESGDAEKGNEEGKK</sequence>
<evidence type="ECO:0000259" key="3">
    <source>
        <dbReference type="Pfam" id="PF16335"/>
    </source>
</evidence>
<feature type="domain" description="Glutaminase A N-terminal" evidence="4">
    <location>
        <begin position="173"/>
        <end position="404"/>
    </location>
</feature>